<dbReference type="Proteomes" id="UP000805193">
    <property type="component" value="Unassembled WGS sequence"/>
</dbReference>
<comment type="caution">
    <text evidence="1">The sequence shown here is derived from an EMBL/GenBank/DDBJ whole genome shotgun (WGS) entry which is preliminary data.</text>
</comment>
<proteinExistence type="predicted"/>
<reference evidence="1 2" key="1">
    <citation type="journal article" date="2020" name="Cell">
        <title>Large-Scale Comparative Analyses of Tick Genomes Elucidate Their Genetic Diversity and Vector Capacities.</title>
        <authorList>
            <consortium name="Tick Genome and Microbiome Consortium (TIGMIC)"/>
            <person name="Jia N."/>
            <person name="Wang J."/>
            <person name="Shi W."/>
            <person name="Du L."/>
            <person name="Sun Y."/>
            <person name="Zhan W."/>
            <person name="Jiang J.F."/>
            <person name="Wang Q."/>
            <person name="Zhang B."/>
            <person name="Ji P."/>
            <person name="Bell-Sakyi L."/>
            <person name="Cui X.M."/>
            <person name="Yuan T.T."/>
            <person name="Jiang B.G."/>
            <person name="Yang W.F."/>
            <person name="Lam T.T."/>
            <person name="Chang Q.C."/>
            <person name="Ding S.J."/>
            <person name="Wang X.J."/>
            <person name="Zhu J.G."/>
            <person name="Ruan X.D."/>
            <person name="Zhao L."/>
            <person name="Wei J.T."/>
            <person name="Ye R.Z."/>
            <person name="Que T.C."/>
            <person name="Du C.H."/>
            <person name="Zhou Y.H."/>
            <person name="Cheng J.X."/>
            <person name="Dai P.F."/>
            <person name="Guo W.B."/>
            <person name="Han X.H."/>
            <person name="Huang E.J."/>
            <person name="Li L.F."/>
            <person name="Wei W."/>
            <person name="Gao Y.C."/>
            <person name="Liu J.Z."/>
            <person name="Shao H.Z."/>
            <person name="Wang X."/>
            <person name="Wang C.C."/>
            <person name="Yang T.C."/>
            <person name="Huo Q.B."/>
            <person name="Li W."/>
            <person name="Chen H.Y."/>
            <person name="Chen S.E."/>
            <person name="Zhou L.G."/>
            <person name="Ni X.B."/>
            <person name="Tian J.H."/>
            <person name="Sheng Y."/>
            <person name="Liu T."/>
            <person name="Pan Y.S."/>
            <person name="Xia L.Y."/>
            <person name="Li J."/>
            <person name="Zhao F."/>
            <person name="Cao W.C."/>
        </authorList>
    </citation>
    <scope>NUCLEOTIDE SEQUENCE [LARGE SCALE GENOMIC DNA]</scope>
    <source>
        <strain evidence="1">Iper-2018</strain>
    </source>
</reference>
<evidence type="ECO:0000313" key="1">
    <source>
        <dbReference type="EMBL" id="KAG0412616.1"/>
    </source>
</evidence>
<evidence type="ECO:0000313" key="2">
    <source>
        <dbReference type="Proteomes" id="UP000805193"/>
    </source>
</evidence>
<protein>
    <submittedName>
        <fullName evidence="1">Uncharacterized protein</fullName>
    </submittedName>
</protein>
<accession>A0AC60NZP4</accession>
<sequence length="774" mass="84561">MTIRTRTMRLFVVPFTIWVMVLQVESAAVWWKLRQDRLQAGLCPDSTDDLCSSGKPETSRQSCKCDYACAHYGDCCVDAPRSPTRGEPAGSAAWVCHRSGFFALRSCPARWPPDDPVRRLCEGWEDAPIRTYLTDVPSFSVDSERMYWNMFCAACHGDAMRLTPWPASLDCDSAPLGGRGPGPVAIFDEHSLRQLVRLGNLTYTGSGRFFVTDRYERHACVLHLQPVGWKNFTQAHLLRSCAAGAEATPRCRYGPHELASKCAAYTAYVHDRVAQRNYRNYHCAICDVRQRQRLACGAFVDVQRVEGKLVSYGWTLNFPVWRPSADPSGECGSDDRMRDDLTGDCVPTGCAPGLVPTPGGRCVSPDNEILDPFEKPVPNCPLIRFDSEFLALLRNGSLLLNISGRGQVYALDQFRLVAQMNEQNRTVGWYAVACSGHRIPFIWEPTLLLVSRLCLGISAVCLAVLLATRLFELHSRRHKMAACLAACALLSQVLLLVEPHVTPFGRGCAVLGLVAHYWHLACLAWTAAMAGDAYRALHALRNTRPDGRSIRQIGLLCWLAPGAIVAGAGALDRLQPDSTVRPLYGEPLCFLNGTLGAALFLVSPAAAVLVGAATLLGLVAPRLCGPPPQTKPARAEFRADRIRFISIATLVSLALLTWMAAVLAVGLQVPALWYGFTTGLAAQGMFALVAFAPLGRLAARLRGTRSAGVLVASASSGHLPEAVAASTVDAGPYRKHLAQLQESPTRRKSSCKPNLERRFSNKRPLVIEDEINNA</sequence>
<dbReference type="EMBL" id="JABSTQ010011333">
    <property type="protein sequence ID" value="KAG0412616.1"/>
    <property type="molecule type" value="Genomic_DNA"/>
</dbReference>
<organism evidence="1 2">
    <name type="scientific">Ixodes persulcatus</name>
    <name type="common">Taiga tick</name>
    <dbReference type="NCBI Taxonomy" id="34615"/>
    <lineage>
        <taxon>Eukaryota</taxon>
        <taxon>Metazoa</taxon>
        <taxon>Ecdysozoa</taxon>
        <taxon>Arthropoda</taxon>
        <taxon>Chelicerata</taxon>
        <taxon>Arachnida</taxon>
        <taxon>Acari</taxon>
        <taxon>Parasitiformes</taxon>
        <taxon>Ixodida</taxon>
        <taxon>Ixodoidea</taxon>
        <taxon>Ixodidae</taxon>
        <taxon>Ixodinae</taxon>
        <taxon>Ixodes</taxon>
    </lineage>
</organism>
<name>A0AC60NZP4_IXOPE</name>
<keyword evidence="2" id="KW-1185">Reference proteome</keyword>
<gene>
    <name evidence="1" type="ORF">HPB47_010208</name>
</gene>